<name>A0A1R4H6J3_9GAMM</name>
<organism evidence="2 3">
    <name type="scientific">Crenothrix polyspora</name>
    <dbReference type="NCBI Taxonomy" id="360316"/>
    <lineage>
        <taxon>Bacteria</taxon>
        <taxon>Pseudomonadati</taxon>
        <taxon>Pseudomonadota</taxon>
        <taxon>Gammaproteobacteria</taxon>
        <taxon>Methylococcales</taxon>
        <taxon>Crenotrichaceae</taxon>
        <taxon>Crenothrix</taxon>
    </lineage>
</organism>
<accession>A0A1R4H6J3</accession>
<evidence type="ECO:0000313" key="2">
    <source>
        <dbReference type="EMBL" id="SJM91854.1"/>
    </source>
</evidence>
<dbReference type="Proteomes" id="UP000195667">
    <property type="component" value="Unassembled WGS sequence"/>
</dbReference>
<gene>
    <name evidence="2" type="ORF">CRENPOLYSF1_220023</name>
</gene>
<sequence>MVITALRYNLRIQKVGFLTPSLSQYNALDKVTPKSYQEIERNMNKVNVAVVRLVQFVVFVVFTFIVMAYFGAIILLPLDAIALLIKLMGVVGLHGFIGALIAIPAVGYLVLMAYKTPGLGSIVIETGLDLVATGKAKIEAFNAIASNVKG</sequence>
<feature type="transmembrane region" description="Helical" evidence="1">
    <location>
        <begin position="53"/>
        <end position="78"/>
    </location>
</feature>
<protein>
    <submittedName>
        <fullName evidence="2">Uncharacterized protein</fullName>
    </submittedName>
</protein>
<keyword evidence="1" id="KW-0472">Membrane</keyword>
<evidence type="ECO:0000313" key="3">
    <source>
        <dbReference type="Proteomes" id="UP000195667"/>
    </source>
</evidence>
<keyword evidence="1" id="KW-0812">Transmembrane</keyword>
<keyword evidence="3" id="KW-1185">Reference proteome</keyword>
<keyword evidence="1" id="KW-1133">Transmembrane helix</keyword>
<feature type="transmembrane region" description="Helical" evidence="1">
    <location>
        <begin position="90"/>
        <end position="111"/>
    </location>
</feature>
<dbReference type="AlphaFoldDB" id="A0A1R4H6J3"/>
<evidence type="ECO:0000256" key="1">
    <source>
        <dbReference type="SAM" id="Phobius"/>
    </source>
</evidence>
<reference evidence="3" key="1">
    <citation type="submission" date="2017-02" db="EMBL/GenBank/DDBJ databases">
        <authorList>
            <person name="Daims H."/>
        </authorList>
    </citation>
    <scope>NUCLEOTIDE SEQUENCE [LARGE SCALE GENOMIC DNA]</scope>
</reference>
<dbReference type="EMBL" id="FUKI01000096">
    <property type="protein sequence ID" value="SJM91854.1"/>
    <property type="molecule type" value="Genomic_DNA"/>
</dbReference>
<proteinExistence type="predicted"/>